<dbReference type="EMBL" id="JACEGD010000083">
    <property type="protein sequence ID" value="MBH5392261.1"/>
    <property type="molecule type" value="Genomic_DNA"/>
</dbReference>
<accession>A0ABS0PG14</accession>
<feature type="coiled-coil region" evidence="1">
    <location>
        <begin position="52"/>
        <end position="79"/>
    </location>
</feature>
<comment type="caution">
    <text evidence="3">The sequence shown here is derived from an EMBL/GenBank/DDBJ whole genome shotgun (WGS) entry which is preliminary data.</text>
</comment>
<dbReference type="SUPFAM" id="SSF46689">
    <property type="entry name" value="Homeodomain-like"/>
    <property type="match status" value="1"/>
</dbReference>
<sequence>MRPKHFQNKARREWWSLHVEAWRRSGLGIRKYCRQQRLTENTFRRWLKQLAGEDTARKLAEYQTELRREERTRALRKQKRQRFSVSTDIRNRATQAFWAMHVEAMNWSGMGVRAYAAAMQLSPHSLRKWRDRLDTGEVAIDWRAHLHPSARPAVSTSARNSTPERNLTAAEIGDPTAPAAPIRRFFSDEEKLAIARETEQPGAKVSAVARKHGIVTGLLFRWRVQFGIGQKKRAKLAHVVLADNAAETQVLRNLVRPPEGMVAVDLADGGRVFAPVGSDPDAVRTQIESGEIAP</sequence>
<dbReference type="Pfam" id="PF01527">
    <property type="entry name" value="HTH_Tnp_1"/>
    <property type="match status" value="1"/>
</dbReference>
<proteinExistence type="predicted"/>
<name>A0ABS0PG14_9BRAD</name>
<protein>
    <submittedName>
        <fullName evidence="3">Transposase</fullName>
    </submittedName>
</protein>
<dbReference type="RefSeq" id="WP_197969739.1">
    <property type="nucleotide sequence ID" value="NZ_JACEGD010000083.1"/>
</dbReference>
<gene>
    <name evidence="3" type="ORF">H1B27_39380</name>
</gene>
<feature type="compositionally biased region" description="Polar residues" evidence="2">
    <location>
        <begin position="154"/>
        <end position="165"/>
    </location>
</feature>
<reference evidence="3 4" key="1">
    <citation type="submission" date="2020-07" db="EMBL/GenBank/DDBJ databases">
        <title>Bradyrhizobium diversity isolated from nodules of indigenous legumes of Western Australia.</title>
        <authorList>
            <person name="Klepa M.S."/>
        </authorList>
    </citation>
    <scope>NUCLEOTIDE SEQUENCE [LARGE SCALE GENOMIC DNA]</scope>
    <source>
        <strain evidence="3 4">CNPSo 4019</strain>
    </source>
</reference>
<keyword evidence="1" id="KW-0175">Coiled coil</keyword>
<dbReference type="NCBIfam" id="NF047593">
    <property type="entry name" value="IS66_ISAeme5_TnpA"/>
    <property type="match status" value="2"/>
</dbReference>
<dbReference type="InterPro" id="IPR002514">
    <property type="entry name" value="Transposase_8"/>
</dbReference>
<evidence type="ECO:0000256" key="1">
    <source>
        <dbReference type="SAM" id="Coils"/>
    </source>
</evidence>
<evidence type="ECO:0000313" key="4">
    <source>
        <dbReference type="Proteomes" id="UP001194539"/>
    </source>
</evidence>
<feature type="region of interest" description="Disordered" evidence="2">
    <location>
        <begin position="149"/>
        <end position="173"/>
    </location>
</feature>
<dbReference type="Proteomes" id="UP001194539">
    <property type="component" value="Unassembled WGS sequence"/>
</dbReference>
<evidence type="ECO:0000313" key="3">
    <source>
        <dbReference type="EMBL" id="MBH5392261.1"/>
    </source>
</evidence>
<dbReference type="InterPro" id="IPR009057">
    <property type="entry name" value="Homeodomain-like_sf"/>
</dbReference>
<keyword evidence="4" id="KW-1185">Reference proteome</keyword>
<evidence type="ECO:0000256" key="2">
    <source>
        <dbReference type="SAM" id="MobiDB-lite"/>
    </source>
</evidence>
<organism evidence="3 4">
    <name type="scientific">Bradyrhizobium diversitatis</name>
    <dbReference type="NCBI Taxonomy" id="2755406"/>
    <lineage>
        <taxon>Bacteria</taxon>
        <taxon>Pseudomonadati</taxon>
        <taxon>Pseudomonadota</taxon>
        <taxon>Alphaproteobacteria</taxon>
        <taxon>Hyphomicrobiales</taxon>
        <taxon>Nitrobacteraceae</taxon>
        <taxon>Bradyrhizobium</taxon>
    </lineage>
</organism>